<name>A0A949TGJ9_9CLOT</name>
<protein>
    <submittedName>
        <fullName evidence="2">SagB/ThcOx family dehydrogenase</fullName>
    </submittedName>
</protein>
<dbReference type="AlphaFoldDB" id="A0A949TGJ9"/>
<dbReference type="InterPro" id="IPR029479">
    <property type="entry name" value="Nitroreductase"/>
</dbReference>
<feature type="domain" description="Nitroreductase" evidence="1">
    <location>
        <begin position="64"/>
        <end position="247"/>
    </location>
</feature>
<evidence type="ECO:0000259" key="1">
    <source>
        <dbReference type="Pfam" id="PF00881"/>
    </source>
</evidence>
<accession>A0A949TGJ9</accession>
<dbReference type="InterPro" id="IPR052544">
    <property type="entry name" value="Bacteriocin_Proc_Enz"/>
</dbReference>
<dbReference type="PANTHER" id="PTHR43745">
    <property type="entry name" value="NITROREDUCTASE MJ1384-RELATED"/>
    <property type="match status" value="1"/>
</dbReference>
<dbReference type="NCBIfam" id="TIGR03605">
    <property type="entry name" value="antibiot_sagB"/>
    <property type="match status" value="1"/>
</dbReference>
<evidence type="ECO:0000313" key="3">
    <source>
        <dbReference type="Proteomes" id="UP000694308"/>
    </source>
</evidence>
<dbReference type="PANTHER" id="PTHR43745:SF2">
    <property type="entry name" value="NITROREDUCTASE MJ1384-RELATED"/>
    <property type="match status" value="1"/>
</dbReference>
<dbReference type="InterPro" id="IPR020051">
    <property type="entry name" value="SagB-type_dehydrogenase"/>
</dbReference>
<comment type="caution">
    <text evidence="2">The sequence shown here is derived from an EMBL/GenBank/DDBJ whole genome shotgun (WGS) entry which is preliminary data.</text>
</comment>
<dbReference type="Proteomes" id="UP000694308">
    <property type="component" value="Unassembled WGS sequence"/>
</dbReference>
<dbReference type="Pfam" id="PF00881">
    <property type="entry name" value="Nitroreductase"/>
    <property type="match status" value="1"/>
</dbReference>
<dbReference type="CDD" id="cd02142">
    <property type="entry name" value="McbC_SagB-like_oxidoreductase"/>
    <property type="match status" value="1"/>
</dbReference>
<dbReference type="EMBL" id="JAEEGC010000010">
    <property type="protein sequence ID" value="MBV7271815.1"/>
    <property type="molecule type" value="Genomic_DNA"/>
</dbReference>
<sequence length="251" mass="28150">MTKETSKNFLKANAFKDLNNIQTDQEKEMPQPPVQKSCSPSSILVDLIPVENFNCGQLSILDALKNRKTRRFFSNEPLSLEELSFLLWSVQGVKKIVNKGYATLRTVPSAGARHPFETYLAILNVDGLEQGIYRYLPLEHKLLLIDSDDSLNSKLNLATFNQRFIGKAAVTFLWTAIPYRTEWRYDNAAPKLIALDAGHVCENLYLSAESINAGVCAIAAYDQNKTDELLNIDGEDEFTVYLAAVGKIEKV</sequence>
<gene>
    <name evidence="2" type="ORF">I6U48_02655</name>
</gene>
<organism evidence="2 3">
    <name type="scientific">Clostridium thailandense</name>
    <dbReference type="NCBI Taxonomy" id="2794346"/>
    <lineage>
        <taxon>Bacteria</taxon>
        <taxon>Bacillati</taxon>
        <taxon>Bacillota</taxon>
        <taxon>Clostridia</taxon>
        <taxon>Eubacteriales</taxon>
        <taxon>Clostridiaceae</taxon>
        <taxon>Clostridium</taxon>
    </lineage>
</organism>
<keyword evidence="3" id="KW-1185">Reference proteome</keyword>
<proteinExistence type="predicted"/>
<evidence type="ECO:0000313" key="2">
    <source>
        <dbReference type="EMBL" id="MBV7271815.1"/>
    </source>
</evidence>
<reference evidence="2" key="1">
    <citation type="submission" date="2020-12" db="EMBL/GenBank/DDBJ databases">
        <title>Clostridium thailandense sp. nov., a novel acetogenic bacterium isolated from peat land soil in Thailand.</title>
        <authorList>
            <person name="Chaikitkaew S."/>
            <person name="Birkeland N.K."/>
        </authorList>
    </citation>
    <scope>NUCLEOTIDE SEQUENCE</scope>
    <source>
        <strain evidence="2">PL3</strain>
    </source>
</reference>
<dbReference type="RefSeq" id="WP_218318852.1">
    <property type="nucleotide sequence ID" value="NZ_JAEEGC010000010.1"/>
</dbReference>